<evidence type="ECO:0000256" key="1">
    <source>
        <dbReference type="SAM" id="MobiDB-lite"/>
    </source>
</evidence>
<feature type="region of interest" description="Disordered" evidence="1">
    <location>
        <begin position="31"/>
        <end position="84"/>
    </location>
</feature>
<keyword evidence="2" id="KW-0472">Membrane</keyword>
<feature type="compositionally biased region" description="Low complexity" evidence="1">
    <location>
        <begin position="57"/>
        <end position="73"/>
    </location>
</feature>
<reference evidence="3 4" key="1">
    <citation type="submission" date="2013-08" db="EMBL/GenBank/DDBJ databases">
        <title>Genome of Pontibacillus chungwhensis.</title>
        <authorList>
            <person name="Wang Q."/>
            <person name="Wang G."/>
        </authorList>
    </citation>
    <scope>NUCLEOTIDE SEQUENCE [LARGE SCALE GENOMIC DNA]</scope>
    <source>
        <strain evidence="3 4">BH030062</strain>
    </source>
</reference>
<evidence type="ECO:0000256" key="2">
    <source>
        <dbReference type="SAM" id="Phobius"/>
    </source>
</evidence>
<comment type="caution">
    <text evidence="3">The sequence shown here is derived from an EMBL/GenBank/DDBJ whole genome shotgun (WGS) entry which is preliminary data.</text>
</comment>
<dbReference type="OrthoDB" id="210273at2"/>
<dbReference type="SUPFAM" id="SSF69360">
    <property type="entry name" value="Cell wall binding repeat"/>
    <property type="match status" value="1"/>
</dbReference>
<protein>
    <submittedName>
        <fullName evidence="3">KWG protein</fullName>
    </submittedName>
</protein>
<dbReference type="EMBL" id="AVBG01000002">
    <property type="protein sequence ID" value="KGP92455.1"/>
    <property type="molecule type" value="Genomic_DNA"/>
</dbReference>
<gene>
    <name evidence="3" type="ORF">N780_13750</name>
</gene>
<keyword evidence="4" id="KW-1185">Reference proteome</keyword>
<dbReference type="InterPro" id="IPR032774">
    <property type="entry name" value="WG_beta_rep"/>
</dbReference>
<dbReference type="STRING" id="1385513.N780_13750"/>
<sequence length="466" mass="53346">MEECKNCGTPIEKGETCEKCKEHHEYIQDKNEESMFDFEPQQHTYETPKKRQEETSPEPTSETTTESVPTVPVQQEAESEDPFLFSEKTERKSFKRPKIKWLIAGILLVLMSAAFFIYSQITSKDTLYFTVNNKMKLGFINGVGEMVLETDHDSFYPVFNIQEESGINGRGPHHIVKGYHFTEDLYPIMQGDAGETQQYGFIHKSGEWAIEPTYEQARAFYDERALVVKNGAAGFINYEGELVIPAQYPSAKDFKDGFAPVYQDNQWGYIDKNGDMLIDPVYDEAYHFNDGIALVVKGREYQYINTNGEQVMDRTFDKGYAFSEGLAPVEVDGEFGFVDKEGNMKIEPQFRRAYPFHEGFATVCLDEKCGVINKGGHMVVDAEFEQIGWYVDGLAYAFTGEKSGYINTKGEWKIDFEGRSEYAFPFYDGAALTVRRVENPSRGEGLTNIFEYRNKNGEIIHRFKPF</sequence>
<dbReference type="Proteomes" id="UP000030153">
    <property type="component" value="Unassembled WGS sequence"/>
</dbReference>
<evidence type="ECO:0000313" key="4">
    <source>
        <dbReference type="Proteomes" id="UP000030153"/>
    </source>
</evidence>
<dbReference type="RefSeq" id="WP_052114859.1">
    <property type="nucleotide sequence ID" value="NZ_AVBG01000002.1"/>
</dbReference>
<name>A0A0A2VFQ1_9BACI</name>
<dbReference type="PANTHER" id="PTHR37841:SF1">
    <property type="entry name" value="DUF3298 DOMAIN-CONTAINING PROTEIN"/>
    <property type="match status" value="1"/>
</dbReference>
<evidence type="ECO:0000313" key="3">
    <source>
        <dbReference type="EMBL" id="KGP92455.1"/>
    </source>
</evidence>
<proteinExistence type="predicted"/>
<dbReference type="eggNOG" id="COG0515">
    <property type="taxonomic scope" value="Bacteria"/>
</dbReference>
<dbReference type="AlphaFoldDB" id="A0A0A2VFQ1"/>
<feature type="transmembrane region" description="Helical" evidence="2">
    <location>
        <begin position="101"/>
        <end position="121"/>
    </location>
</feature>
<keyword evidence="2" id="KW-1133">Transmembrane helix</keyword>
<dbReference type="Pfam" id="PF14903">
    <property type="entry name" value="WG_beta_rep"/>
    <property type="match status" value="6"/>
</dbReference>
<keyword evidence="2" id="KW-0812">Transmembrane</keyword>
<accession>A0A0A2VFQ1</accession>
<dbReference type="PANTHER" id="PTHR37841">
    <property type="entry name" value="GLR2918 PROTEIN"/>
    <property type="match status" value="1"/>
</dbReference>
<organism evidence="3 4">
    <name type="scientific">Pontibacillus chungwhensis BH030062</name>
    <dbReference type="NCBI Taxonomy" id="1385513"/>
    <lineage>
        <taxon>Bacteria</taxon>
        <taxon>Bacillati</taxon>
        <taxon>Bacillota</taxon>
        <taxon>Bacilli</taxon>
        <taxon>Bacillales</taxon>
        <taxon>Bacillaceae</taxon>
        <taxon>Pontibacillus</taxon>
    </lineage>
</organism>